<dbReference type="SUPFAM" id="SSF49764">
    <property type="entry name" value="HSP20-like chaperones"/>
    <property type="match status" value="1"/>
</dbReference>
<dbReference type="EMBL" id="CP003495">
    <property type="protein sequence ID" value="AFY30478.1"/>
    <property type="molecule type" value="Genomic_DNA"/>
</dbReference>
<dbReference type="RefSeq" id="WP_015110911.1">
    <property type="nucleotide sequence ID" value="NC_019675.1"/>
</dbReference>
<dbReference type="KEGG" id="cgc:Cyagr_3417"/>
<dbReference type="eggNOG" id="COG0071">
    <property type="taxonomic scope" value="Bacteria"/>
</dbReference>
<dbReference type="PANTHER" id="PTHR11527">
    <property type="entry name" value="HEAT-SHOCK PROTEIN 20 FAMILY MEMBER"/>
    <property type="match status" value="1"/>
</dbReference>
<dbReference type="InterPro" id="IPR002068">
    <property type="entry name" value="A-crystallin/Hsp20_dom"/>
</dbReference>
<evidence type="ECO:0000259" key="3">
    <source>
        <dbReference type="PROSITE" id="PS01031"/>
    </source>
</evidence>
<accession>K9PC07</accession>
<gene>
    <name evidence="4" type="ordered locus">Cyagr_3417</name>
</gene>
<feature type="domain" description="SHSP" evidence="3">
    <location>
        <begin position="34"/>
        <end position="147"/>
    </location>
</feature>
<comment type="similarity">
    <text evidence="1 2">Belongs to the small heat shock protein (HSP20) family.</text>
</comment>
<dbReference type="CDD" id="cd06464">
    <property type="entry name" value="ACD_sHsps-like"/>
    <property type="match status" value="1"/>
</dbReference>
<dbReference type="InterPro" id="IPR008978">
    <property type="entry name" value="HSP20-like_chaperone"/>
</dbReference>
<reference evidence="5" key="1">
    <citation type="journal article" date="2013" name="Proc. Natl. Acad. Sci. U.S.A.">
        <title>Improving the coverage of the cyanobacterial phylum using diversity-driven genome sequencing.</title>
        <authorList>
            <person name="Shih P.M."/>
            <person name="Wu D."/>
            <person name="Latifi A."/>
            <person name="Axen S.D."/>
            <person name="Fewer D.P."/>
            <person name="Talla E."/>
            <person name="Calteau A."/>
            <person name="Cai F."/>
            <person name="Tandeau de Marsac N."/>
            <person name="Rippka R."/>
            <person name="Herdman M."/>
            <person name="Sivonen K."/>
            <person name="Coursin T."/>
            <person name="Laurent T."/>
            <person name="Goodwin L."/>
            <person name="Nolan M."/>
            <person name="Davenport K.W."/>
            <person name="Han C.S."/>
            <person name="Rubin E.M."/>
            <person name="Eisen J.A."/>
            <person name="Woyke T."/>
            <person name="Gugger M."/>
            <person name="Kerfeld C.A."/>
        </authorList>
    </citation>
    <scope>NUCLEOTIDE SEQUENCE [LARGE SCALE GENOMIC DNA]</scope>
    <source>
        <strain evidence="5">ATCC 27147 / PCC 6307</strain>
    </source>
</reference>
<sequence>MAIIPSETLKDVEELFDRYTRTLPWPLGRSSTAVTMADWNPRVDIVETDGAYEIQADIPGVRKEDLKVTIDHGVLTVQGERQQEKKEDSSRMHRVERFYGQFSRSFTLPEDADTAGLKATAKEGQLTVTVPRKGPAPSAEPTQVPIQ</sequence>
<dbReference type="PATRIC" id="fig|292564.3.peg.3242"/>
<dbReference type="OrthoDB" id="9811615at2"/>
<evidence type="ECO:0000313" key="5">
    <source>
        <dbReference type="Proteomes" id="UP000010388"/>
    </source>
</evidence>
<evidence type="ECO:0000256" key="2">
    <source>
        <dbReference type="RuleBase" id="RU003616"/>
    </source>
</evidence>
<organism evidence="4 5">
    <name type="scientific">Cyanobium gracile (strain ATCC 27147 / PCC 6307)</name>
    <dbReference type="NCBI Taxonomy" id="292564"/>
    <lineage>
        <taxon>Bacteria</taxon>
        <taxon>Bacillati</taxon>
        <taxon>Cyanobacteriota</taxon>
        <taxon>Cyanophyceae</taxon>
        <taxon>Synechococcales</taxon>
        <taxon>Prochlorococcaceae</taxon>
        <taxon>Cyanobium</taxon>
    </lineage>
</organism>
<proteinExistence type="inferred from homology"/>
<dbReference type="HOGENOM" id="CLU_046737_9_0_3"/>
<keyword evidence="4" id="KW-0346">Stress response</keyword>
<dbReference type="Proteomes" id="UP000010388">
    <property type="component" value="Chromosome"/>
</dbReference>
<name>K9PC07_CYAGP</name>
<dbReference type="Pfam" id="PF00011">
    <property type="entry name" value="HSP20"/>
    <property type="match status" value="1"/>
</dbReference>
<dbReference type="Gene3D" id="2.60.40.790">
    <property type="match status" value="1"/>
</dbReference>
<dbReference type="STRING" id="292564.Cyagr_3417"/>
<protein>
    <submittedName>
        <fullName evidence="4">Molecular chaperone (Small heat shock protein)</fullName>
    </submittedName>
</protein>
<evidence type="ECO:0000256" key="1">
    <source>
        <dbReference type="PROSITE-ProRule" id="PRU00285"/>
    </source>
</evidence>
<dbReference type="PROSITE" id="PS01031">
    <property type="entry name" value="SHSP"/>
    <property type="match status" value="1"/>
</dbReference>
<evidence type="ECO:0000313" key="4">
    <source>
        <dbReference type="EMBL" id="AFY30478.1"/>
    </source>
</evidence>
<dbReference type="InterPro" id="IPR031107">
    <property type="entry name" value="Small_HSP"/>
</dbReference>
<dbReference type="AlphaFoldDB" id="K9PC07"/>